<organism evidence="2 3">
    <name type="scientific">Clostridium cibarium</name>
    <dbReference type="NCBI Taxonomy" id="2762247"/>
    <lineage>
        <taxon>Bacteria</taxon>
        <taxon>Bacillati</taxon>
        <taxon>Bacillota</taxon>
        <taxon>Clostridia</taxon>
        <taxon>Eubacteriales</taxon>
        <taxon>Clostridiaceae</taxon>
        <taxon>Clostridium</taxon>
    </lineage>
</organism>
<protein>
    <submittedName>
        <fullName evidence="2">Phosphotransferase</fullName>
    </submittedName>
</protein>
<dbReference type="SUPFAM" id="SSF56112">
    <property type="entry name" value="Protein kinase-like (PK-like)"/>
    <property type="match status" value="1"/>
</dbReference>
<evidence type="ECO:0000259" key="1">
    <source>
        <dbReference type="Pfam" id="PF01636"/>
    </source>
</evidence>
<proteinExistence type="predicted"/>
<reference evidence="2 3" key="1">
    <citation type="submission" date="2020-08" db="EMBL/GenBank/DDBJ databases">
        <title>A Genomic Blueprint of the Chicken Gut Microbiome.</title>
        <authorList>
            <person name="Gilroy R."/>
            <person name="Ravi A."/>
            <person name="Getino M."/>
            <person name="Pursley I."/>
            <person name="Horton D.L."/>
            <person name="Alikhan N.-F."/>
            <person name="Baker D."/>
            <person name="Gharbi K."/>
            <person name="Hall N."/>
            <person name="Watson M."/>
            <person name="Adriaenssens E.M."/>
            <person name="Foster-Nyarko E."/>
            <person name="Jarju S."/>
            <person name="Secka A."/>
            <person name="Antonio M."/>
            <person name="Oren A."/>
            <person name="Chaudhuri R."/>
            <person name="La Ragione R.M."/>
            <person name="Hildebrand F."/>
            <person name="Pallen M.J."/>
        </authorList>
    </citation>
    <scope>NUCLEOTIDE SEQUENCE [LARGE SCALE GENOMIC DNA]</scope>
    <source>
        <strain evidence="2 3">Sa3CVN1</strain>
    </source>
</reference>
<dbReference type="EMBL" id="JACSRA010000024">
    <property type="protein sequence ID" value="MBD7912507.1"/>
    <property type="molecule type" value="Genomic_DNA"/>
</dbReference>
<accession>A0ABR8PWE3</accession>
<feature type="domain" description="Aminoglycoside phosphotransferase" evidence="1">
    <location>
        <begin position="136"/>
        <end position="187"/>
    </location>
</feature>
<dbReference type="Pfam" id="PF01636">
    <property type="entry name" value="APH"/>
    <property type="match status" value="1"/>
</dbReference>
<evidence type="ECO:0000313" key="3">
    <source>
        <dbReference type="Proteomes" id="UP000627781"/>
    </source>
</evidence>
<dbReference type="InterPro" id="IPR051678">
    <property type="entry name" value="AGP_Transferase"/>
</dbReference>
<keyword evidence="3" id="KW-1185">Reference proteome</keyword>
<comment type="caution">
    <text evidence="2">The sequence shown here is derived from an EMBL/GenBank/DDBJ whole genome shotgun (WGS) entry which is preliminary data.</text>
</comment>
<dbReference type="Proteomes" id="UP000627781">
    <property type="component" value="Unassembled WGS sequence"/>
</dbReference>
<sequence length="236" mass="27411">MRVIGRGNTAEVLEQLDDKVCKLFYEGYPNSAIEREYNNAKLMQTMSIPMPQVYEIVHVGVRTGIIYSRIQGQSMLEKLLQDNDVNFLVNQIADLHKKILGYHTCEVMSYKEFLQLCIGKKTNDNIDIYNEIEGLPEGNCLCHGDYHPGNIWVDKNGKVLVIDFMNVCHGPWQYDVARTYILISEGDVPQEISNREEIIYMQKQLAEMYLKKLHVLYNEISQYVSIIQKCREYELS</sequence>
<dbReference type="InterPro" id="IPR002575">
    <property type="entry name" value="Aminoglycoside_PTrfase"/>
</dbReference>
<dbReference type="RefSeq" id="WP_191769477.1">
    <property type="nucleotide sequence ID" value="NZ_JACSRA010000024.1"/>
</dbReference>
<dbReference type="InterPro" id="IPR011009">
    <property type="entry name" value="Kinase-like_dom_sf"/>
</dbReference>
<evidence type="ECO:0000313" key="2">
    <source>
        <dbReference type="EMBL" id="MBD7912507.1"/>
    </source>
</evidence>
<gene>
    <name evidence="2" type="ORF">H9661_14180</name>
</gene>
<dbReference type="PANTHER" id="PTHR21310:SF15">
    <property type="entry name" value="AMINOGLYCOSIDE PHOSPHOTRANSFERASE DOMAIN-CONTAINING PROTEIN"/>
    <property type="match status" value="1"/>
</dbReference>
<name>A0ABR8PWE3_9CLOT</name>
<dbReference type="Gene3D" id="3.90.1200.10">
    <property type="match status" value="1"/>
</dbReference>
<dbReference type="PANTHER" id="PTHR21310">
    <property type="entry name" value="AMINOGLYCOSIDE PHOSPHOTRANSFERASE-RELATED-RELATED"/>
    <property type="match status" value="1"/>
</dbReference>